<dbReference type="Pfam" id="PF12119">
    <property type="entry name" value="DUF3581"/>
    <property type="match status" value="1"/>
</dbReference>
<gene>
    <name evidence="1" type="ORF">GCM10007414_37370</name>
</gene>
<evidence type="ECO:0000313" key="1">
    <source>
        <dbReference type="EMBL" id="GGB20480.1"/>
    </source>
</evidence>
<evidence type="ECO:0000313" key="2">
    <source>
        <dbReference type="Proteomes" id="UP000651977"/>
    </source>
</evidence>
<proteinExistence type="predicted"/>
<evidence type="ECO:0008006" key="3">
    <source>
        <dbReference type="Google" id="ProtNLM"/>
    </source>
</evidence>
<comment type="caution">
    <text evidence="1">The sequence shown here is derived from an EMBL/GenBank/DDBJ whole genome shotgun (WGS) entry which is preliminary data.</text>
</comment>
<accession>A0ABQ1I7E0</accession>
<reference evidence="2" key="1">
    <citation type="journal article" date="2019" name="Int. J. Syst. Evol. Microbiol.">
        <title>The Global Catalogue of Microorganisms (GCM) 10K type strain sequencing project: providing services to taxonomists for standard genome sequencing and annotation.</title>
        <authorList>
            <consortium name="The Broad Institute Genomics Platform"/>
            <consortium name="The Broad Institute Genome Sequencing Center for Infectious Disease"/>
            <person name="Wu L."/>
            <person name="Ma J."/>
        </authorList>
    </citation>
    <scope>NUCLEOTIDE SEQUENCE [LARGE SCALE GENOMIC DNA]</scope>
    <source>
        <strain evidence="2">CGMCC 1.10131</strain>
    </source>
</reference>
<dbReference type="Proteomes" id="UP000651977">
    <property type="component" value="Unassembled WGS sequence"/>
</dbReference>
<sequence>MTTKCLNFARIARRRFYQVKLIMNLNQYFSRRDQQFVFSREQACDFAKGVANDFNAIHDADSSRFCVPGDLLFSVMLSELGISQSMQFTFAGMVSDGVALNIEQQQESCRLIDDNGKEYLQLKRSGECLKDSAIINNIIQDYVRFSGQNFPHILVPMLQEQGLMLNRKRPLVIYESMSLQFDRLPSSPPHLAYVGGDYIPNGKRGVALLKFTISENEQVIGSGQKRMVLGSLLPYEKAESDILIDNYNACREAFLKRQQK</sequence>
<name>A0ABQ1I7E0_9ALTE</name>
<keyword evidence="2" id="KW-1185">Reference proteome</keyword>
<dbReference type="InterPro" id="IPR021974">
    <property type="entry name" value="DUF3581"/>
</dbReference>
<dbReference type="EMBL" id="BMDY01000035">
    <property type="protein sequence ID" value="GGB20480.1"/>
    <property type="molecule type" value="Genomic_DNA"/>
</dbReference>
<organism evidence="1 2">
    <name type="scientific">Agarivorans gilvus</name>
    <dbReference type="NCBI Taxonomy" id="680279"/>
    <lineage>
        <taxon>Bacteria</taxon>
        <taxon>Pseudomonadati</taxon>
        <taxon>Pseudomonadota</taxon>
        <taxon>Gammaproteobacteria</taxon>
        <taxon>Alteromonadales</taxon>
        <taxon>Alteromonadaceae</taxon>
        <taxon>Agarivorans</taxon>
    </lineage>
</organism>
<protein>
    <recommendedName>
        <fullName evidence="3">DUF3581 domain-containing protein</fullName>
    </recommendedName>
</protein>